<dbReference type="OrthoDB" id="9766909at2"/>
<dbReference type="STRING" id="106634.TVD_01800"/>
<feature type="domain" description="Penicillin-binding protein transpeptidase" evidence="29">
    <location>
        <begin position="418"/>
        <end position="684"/>
    </location>
</feature>
<evidence type="ECO:0000256" key="17">
    <source>
        <dbReference type="ARBA" id="ARBA00022968"/>
    </source>
</evidence>
<dbReference type="PANTHER" id="PTHR32282:SF27">
    <property type="entry name" value="PENICILLIN-BINDING PROTEIN 1A"/>
    <property type="match status" value="1"/>
</dbReference>
<evidence type="ECO:0000256" key="28">
    <source>
        <dbReference type="SAM" id="MobiDB-lite"/>
    </source>
</evidence>
<dbReference type="PANTHER" id="PTHR32282">
    <property type="entry name" value="BINDING PROTEIN TRANSPEPTIDASE, PUTATIVE-RELATED"/>
    <property type="match status" value="1"/>
</dbReference>
<comment type="subcellular location">
    <subcellularLocation>
        <location evidence="2">Cell inner membrane</location>
        <topology evidence="2">Single-pass type II membrane protein</topology>
    </subcellularLocation>
</comment>
<dbReference type="Proteomes" id="UP000064201">
    <property type="component" value="Chromosome"/>
</dbReference>
<dbReference type="PATRIC" id="fig|106634.4.peg.366"/>
<feature type="region of interest" description="Disordered" evidence="28">
    <location>
        <begin position="746"/>
        <end position="792"/>
    </location>
</feature>
<evidence type="ECO:0000256" key="10">
    <source>
        <dbReference type="ARBA" id="ARBA00022645"/>
    </source>
</evidence>
<evidence type="ECO:0000313" key="32">
    <source>
        <dbReference type="EMBL" id="AKJ94182.1"/>
    </source>
</evidence>
<evidence type="ECO:0000256" key="9">
    <source>
        <dbReference type="ARBA" id="ARBA00022519"/>
    </source>
</evidence>
<evidence type="ECO:0000256" key="11">
    <source>
        <dbReference type="ARBA" id="ARBA00022670"/>
    </source>
</evidence>
<comment type="catalytic activity">
    <reaction evidence="24">
        <text>Preferential cleavage: (Ac)2-L-Lys-D-Ala-|-D-Ala. Also transpeptidation of peptidyl-alanyl moieties that are N-acyl substituents of D-alanine.</text>
        <dbReference type="EC" id="3.4.16.4"/>
    </reaction>
</comment>
<evidence type="ECO:0000256" key="2">
    <source>
        <dbReference type="ARBA" id="ARBA00004249"/>
    </source>
</evidence>
<dbReference type="GO" id="GO:0008360">
    <property type="term" value="P:regulation of cell shape"/>
    <property type="evidence" value="ECO:0007669"/>
    <property type="project" value="UniProtKB-KW"/>
</dbReference>
<dbReference type="GO" id="GO:0005886">
    <property type="term" value="C:plasma membrane"/>
    <property type="evidence" value="ECO:0007669"/>
    <property type="project" value="UniProtKB-SubCell"/>
</dbReference>
<evidence type="ECO:0000256" key="16">
    <source>
        <dbReference type="ARBA" id="ARBA00022960"/>
    </source>
</evidence>
<keyword evidence="12" id="KW-0328">Glycosyltransferase</keyword>
<dbReference type="InterPro" id="IPR023346">
    <property type="entry name" value="Lysozyme-like_dom_sf"/>
</dbReference>
<accession>A0A0G3G3X2</accession>
<evidence type="ECO:0000259" key="29">
    <source>
        <dbReference type="Pfam" id="PF00905"/>
    </source>
</evidence>
<dbReference type="InterPro" id="IPR031376">
    <property type="entry name" value="PCB_OB"/>
</dbReference>
<comment type="pathway">
    <text evidence="3">Cell wall biogenesis; peptidoglycan biosynthesis.</text>
</comment>
<keyword evidence="13" id="KW-0808">Transferase</keyword>
<keyword evidence="19" id="KW-1133">Transmembrane helix</keyword>
<comment type="function">
    <text evidence="1">Cell wall formation. Synthesis of cross-linked peptidoglycan from the lipid intermediates. The enzyme has a penicillin-insensitive transglycosylase N-terminal domain (formation of linear glycan strands) and a penicillin-sensitive transpeptidase C-terminal domain (cross-linking of the peptide subunits).</text>
</comment>
<gene>
    <name evidence="32" type="ORF">TVD_01800</name>
</gene>
<dbReference type="Gene3D" id="1.10.3810.10">
    <property type="entry name" value="Biosynthetic peptidoglycan transglycosylase-like"/>
    <property type="match status" value="1"/>
</dbReference>
<evidence type="ECO:0000256" key="26">
    <source>
        <dbReference type="ARBA" id="ARBA00049902"/>
    </source>
</evidence>
<dbReference type="EC" id="2.4.99.28" evidence="25"/>
<feature type="compositionally biased region" description="Low complexity" evidence="28">
    <location>
        <begin position="776"/>
        <end position="785"/>
    </location>
</feature>
<keyword evidence="14" id="KW-0812">Transmembrane</keyword>
<comment type="similarity">
    <text evidence="4">In the C-terminal section; belongs to the transpeptidase family.</text>
</comment>
<dbReference type="Gene3D" id="3.40.710.10">
    <property type="entry name" value="DD-peptidase/beta-lactamase superfamily"/>
    <property type="match status" value="2"/>
</dbReference>
<keyword evidence="17" id="KW-0735">Signal-anchor</keyword>
<dbReference type="RefSeq" id="WP_047250665.1">
    <property type="nucleotide sequence ID" value="NZ_CP011367.1"/>
</dbReference>
<keyword evidence="20" id="KW-0472">Membrane</keyword>
<keyword evidence="33" id="KW-1185">Reference proteome</keyword>
<evidence type="ECO:0000256" key="15">
    <source>
        <dbReference type="ARBA" id="ARBA00022801"/>
    </source>
</evidence>
<dbReference type="UniPathway" id="UPA00219"/>
<keyword evidence="18" id="KW-0573">Peptidoglycan synthesis</keyword>
<dbReference type="InterPro" id="IPR050396">
    <property type="entry name" value="Glycosyltr_51/Transpeptidase"/>
</dbReference>
<dbReference type="GO" id="GO:0009002">
    <property type="term" value="F:serine-type D-Ala-D-Ala carboxypeptidase activity"/>
    <property type="evidence" value="ECO:0007669"/>
    <property type="project" value="UniProtKB-EC"/>
</dbReference>
<keyword evidence="15" id="KW-0378">Hydrolase</keyword>
<keyword evidence="8" id="KW-1003">Cell membrane</keyword>
<dbReference type="Pfam" id="PF00905">
    <property type="entry name" value="Transpeptidase"/>
    <property type="match status" value="1"/>
</dbReference>
<evidence type="ECO:0000256" key="13">
    <source>
        <dbReference type="ARBA" id="ARBA00022679"/>
    </source>
</evidence>
<evidence type="ECO:0000256" key="1">
    <source>
        <dbReference type="ARBA" id="ARBA00002624"/>
    </source>
</evidence>
<evidence type="ECO:0000256" key="19">
    <source>
        <dbReference type="ARBA" id="ARBA00022989"/>
    </source>
</evidence>
<dbReference type="GO" id="GO:0071555">
    <property type="term" value="P:cell wall organization"/>
    <property type="evidence" value="ECO:0007669"/>
    <property type="project" value="UniProtKB-KW"/>
</dbReference>
<keyword evidence="11" id="KW-0645">Protease</keyword>
<evidence type="ECO:0000313" key="33">
    <source>
        <dbReference type="Proteomes" id="UP000064201"/>
    </source>
</evidence>
<evidence type="ECO:0000256" key="21">
    <source>
        <dbReference type="ARBA" id="ARBA00023251"/>
    </source>
</evidence>
<dbReference type="EC" id="3.4.16.4" evidence="6"/>
<dbReference type="SUPFAM" id="SSF53955">
    <property type="entry name" value="Lysozyme-like"/>
    <property type="match status" value="1"/>
</dbReference>
<dbReference type="GO" id="GO:0008955">
    <property type="term" value="F:peptidoglycan glycosyltransferase activity"/>
    <property type="evidence" value="ECO:0007669"/>
    <property type="project" value="UniProtKB-EC"/>
</dbReference>
<evidence type="ECO:0000259" key="30">
    <source>
        <dbReference type="Pfam" id="PF00912"/>
    </source>
</evidence>
<dbReference type="InterPro" id="IPR001264">
    <property type="entry name" value="Glyco_trans_51"/>
</dbReference>
<feature type="domain" description="Penicillin-binding protein OB-like" evidence="31">
    <location>
        <begin position="321"/>
        <end position="416"/>
    </location>
</feature>
<keyword evidence="9" id="KW-0997">Cell inner membrane</keyword>
<dbReference type="Pfam" id="PF00912">
    <property type="entry name" value="Transgly"/>
    <property type="match status" value="1"/>
</dbReference>
<protein>
    <recommendedName>
        <fullName evidence="7">Penicillin-binding protein 1A</fullName>
        <ecNumber evidence="25">2.4.99.28</ecNumber>
        <ecNumber evidence="6">3.4.16.4</ecNumber>
    </recommendedName>
</protein>
<keyword evidence="22" id="KW-0511">Multifunctional enzyme</keyword>
<evidence type="ECO:0000256" key="4">
    <source>
        <dbReference type="ARBA" id="ARBA00007090"/>
    </source>
</evidence>
<dbReference type="GO" id="GO:0030288">
    <property type="term" value="C:outer membrane-bounded periplasmic space"/>
    <property type="evidence" value="ECO:0007669"/>
    <property type="project" value="TreeGrafter"/>
</dbReference>
<keyword evidence="16" id="KW-0133">Cell shape</keyword>
<evidence type="ECO:0000256" key="12">
    <source>
        <dbReference type="ARBA" id="ARBA00022676"/>
    </source>
</evidence>
<dbReference type="InterPro" id="IPR001460">
    <property type="entry name" value="PCN-bd_Tpept"/>
</dbReference>
<evidence type="ECO:0000259" key="31">
    <source>
        <dbReference type="Pfam" id="PF17092"/>
    </source>
</evidence>
<dbReference type="EMBL" id="CP011367">
    <property type="protein sequence ID" value="AKJ94182.1"/>
    <property type="molecule type" value="Genomic_DNA"/>
</dbReference>
<dbReference type="SUPFAM" id="SSF56601">
    <property type="entry name" value="beta-lactamase/transpeptidase-like"/>
    <property type="match status" value="1"/>
</dbReference>
<sequence length="792" mass="87339">MNPLLKIITALLALMLAAGIGLSIAAAALYVYYAPSLPEADAVRDVRLQTPLQVRSADGRLMGEFAEERRIPVPIDAIPQQVRDAFIAAEDERFYDHPGVDVMGLARAGLNVISTGGERSQGGSTITMQLARNIFLTRERTYERKLREIFLAIRLEQELEKDEILELYLNKIYLGQRAYGIEAASRVYFGRSLDALELDEIATLAALPKAPSTTNPVSNPQRAEIRRNYVLRRMLETGVIDEDAYASAIERPVLSERHTTATEIDAHWVAEMARQMVVNLWGDDAYRRGLQVHTTIDSRQQEAANQALREGLLEYDERHGFRGPEMRLPDNTLEDAEARERALMAIGVHGRLLFPAVVLGQGEAGVLRVDGGRIGELEVLPEDREWAGSPALERGDVIRIRPYTDGRWRLAQKPEVTGAVIAQAPEDGAILALAGGFDFFENRYDRTTQAQRQPGSAFKPLVYALALREGHRPEGTVIDAPMVFNDPALGAEWRPQNYSRRFHGETTLREALANSRNLASIRLLDRLGTGNVHQELTRFGLDLERQPNNLSMVLGTGSLTPLQLNNAYGVFASGGRLNSPWIIARIETADGETLYEAPTERACPAPCTNPKGQDLPLVASSGPLQYTDPVPVLDPGVAWQTSDMLRSVITSGTGRRAMELGRSDLAGKTGTTNDYRDAWFAGFNAELVATAWIGFDDNRELGRRESGGRAALPIWTRFMGSVLADQPERPVERPNDLVRVAILPNGQRAPSDDAPGARNQWLLPHQVPERGHVIPGNGENGSSGNQQPELVF</sequence>
<evidence type="ECO:0000256" key="23">
    <source>
        <dbReference type="ARBA" id="ARBA00023316"/>
    </source>
</evidence>
<evidence type="ECO:0000256" key="5">
    <source>
        <dbReference type="ARBA" id="ARBA00007739"/>
    </source>
</evidence>
<organism evidence="32 33">
    <name type="scientific">Thioalkalivibrio versutus</name>
    <dbReference type="NCBI Taxonomy" id="106634"/>
    <lineage>
        <taxon>Bacteria</taxon>
        <taxon>Pseudomonadati</taxon>
        <taxon>Pseudomonadota</taxon>
        <taxon>Gammaproteobacteria</taxon>
        <taxon>Chromatiales</taxon>
        <taxon>Ectothiorhodospiraceae</taxon>
        <taxon>Thioalkalivibrio</taxon>
    </lineage>
</organism>
<dbReference type="GO" id="GO:0006508">
    <property type="term" value="P:proteolysis"/>
    <property type="evidence" value="ECO:0007669"/>
    <property type="project" value="UniProtKB-KW"/>
</dbReference>
<dbReference type="FunFam" id="1.10.3810.10:FF:000003">
    <property type="entry name" value="Penicillin-binding protein 1a"/>
    <property type="match status" value="1"/>
</dbReference>
<evidence type="ECO:0000256" key="20">
    <source>
        <dbReference type="ARBA" id="ARBA00023136"/>
    </source>
</evidence>
<dbReference type="KEGG" id="tvr:TVD_01800"/>
<dbReference type="NCBIfam" id="TIGR02074">
    <property type="entry name" value="PBP_1a_fam"/>
    <property type="match status" value="1"/>
</dbReference>
<dbReference type="GO" id="GO:0009252">
    <property type="term" value="P:peptidoglycan biosynthetic process"/>
    <property type="evidence" value="ECO:0007669"/>
    <property type="project" value="UniProtKB-UniPathway"/>
</dbReference>
<dbReference type="Pfam" id="PF17092">
    <property type="entry name" value="PCB_OB"/>
    <property type="match status" value="1"/>
</dbReference>
<evidence type="ECO:0000256" key="3">
    <source>
        <dbReference type="ARBA" id="ARBA00004752"/>
    </source>
</evidence>
<name>A0A0G3G3X2_9GAMM</name>
<comment type="pathway">
    <text evidence="27">Glycan biosynthesis.</text>
</comment>
<evidence type="ECO:0000256" key="24">
    <source>
        <dbReference type="ARBA" id="ARBA00034000"/>
    </source>
</evidence>
<comment type="catalytic activity">
    <reaction evidence="26">
        <text>[GlcNAc-(1-&gt;4)-Mur2Ac(oyl-L-Ala-gamma-D-Glu-L-Lys-D-Ala-D-Ala)](n)-di-trans,octa-cis-undecaprenyl diphosphate + beta-D-GlcNAc-(1-&gt;4)-Mur2Ac(oyl-L-Ala-gamma-D-Glu-L-Lys-D-Ala-D-Ala)-di-trans,octa-cis-undecaprenyl diphosphate = [GlcNAc-(1-&gt;4)-Mur2Ac(oyl-L-Ala-gamma-D-Glu-L-Lys-D-Ala-D-Ala)](n+1)-di-trans,octa-cis-undecaprenyl diphosphate + di-trans,octa-cis-undecaprenyl diphosphate + H(+)</text>
        <dbReference type="Rhea" id="RHEA:23708"/>
        <dbReference type="Rhea" id="RHEA-COMP:9602"/>
        <dbReference type="Rhea" id="RHEA-COMP:9603"/>
        <dbReference type="ChEBI" id="CHEBI:15378"/>
        <dbReference type="ChEBI" id="CHEBI:58405"/>
        <dbReference type="ChEBI" id="CHEBI:60033"/>
        <dbReference type="ChEBI" id="CHEBI:78435"/>
        <dbReference type="EC" id="2.4.99.28"/>
    </reaction>
</comment>
<dbReference type="GO" id="GO:0008658">
    <property type="term" value="F:penicillin binding"/>
    <property type="evidence" value="ECO:0007669"/>
    <property type="project" value="InterPro"/>
</dbReference>
<reference evidence="32 33" key="1">
    <citation type="submission" date="2015-04" db="EMBL/GenBank/DDBJ databases">
        <title>Complete Sequence for the Genome of the Thioalkalivibrio versutus D301.</title>
        <authorList>
            <person name="Mu T."/>
            <person name="Zhou J."/>
            <person name="Xu X."/>
        </authorList>
    </citation>
    <scope>NUCLEOTIDE SEQUENCE [LARGE SCALE GENOMIC DNA]</scope>
    <source>
        <strain evidence="32 33">D301</strain>
    </source>
</reference>
<dbReference type="GO" id="GO:0046677">
    <property type="term" value="P:response to antibiotic"/>
    <property type="evidence" value="ECO:0007669"/>
    <property type="project" value="UniProtKB-KW"/>
</dbReference>
<dbReference type="AlphaFoldDB" id="A0A0G3G3X2"/>
<proteinExistence type="inferred from homology"/>
<keyword evidence="23" id="KW-0961">Cell wall biogenesis/degradation</keyword>
<evidence type="ECO:0000256" key="22">
    <source>
        <dbReference type="ARBA" id="ARBA00023268"/>
    </source>
</evidence>
<evidence type="ECO:0000256" key="14">
    <source>
        <dbReference type="ARBA" id="ARBA00022692"/>
    </source>
</evidence>
<comment type="similarity">
    <text evidence="5">In the N-terminal section; belongs to the glycosyltransferase 51 family.</text>
</comment>
<evidence type="ECO:0000256" key="18">
    <source>
        <dbReference type="ARBA" id="ARBA00022984"/>
    </source>
</evidence>
<evidence type="ECO:0000256" key="6">
    <source>
        <dbReference type="ARBA" id="ARBA00012448"/>
    </source>
</evidence>
<evidence type="ECO:0000256" key="8">
    <source>
        <dbReference type="ARBA" id="ARBA00022475"/>
    </source>
</evidence>
<keyword evidence="10" id="KW-0121">Carboxypeptidase</keyword>
<feature type="domain" description="Glycosyl transferase family 51" evidence="30">
    <location>
        <begin position="59"/>
        <end position="234"/>
    </location>
</feature>
<evidence type="ECO:0000256" key="7">
    <source>
        <dbReference type="ARBA" id="ARBA00018638"/>
    </source>
</evidence>
<dbReference type="InterPro" id="IPR012338">
    <property type="entry name" value="Beta-lactam/transpept-like"/>
</dbReference>
<evidence type="ECO:0000256" key="27">
    <source>
        <dbReference type="ARBA" id="ARBA00060592"/>
    </source>
</evidence>
<dbReference type="InterPro" id="IPR036950">
    <property type="entry name" value="PBP_transglycosylase"/>
</dbReference>
<keyword evidence="21" id="KW-0046">Antibiotic resistance</keyword>
<evidence type="ECO:0000256" key="25">
    <source>
        <dbReference type="ARBA" id="ARBA00044770"/>
    </source>
</evidence>